<dbReference type="GO" id="GO:0005886">
    <property type="term" value="C:plasma membrane"/>
    <property type="evidence" value="ECO:0007669"/>
    <property type="project" value="TreeGrafter"/>
</dbReference>
<evidence type="ECO:0000313" key="3">
    <source>
        <dbReference type="Proteomes" id="UP000254020"/>
    </source>
</evidence>
<dbReference type="AlphaFoldDB" id="A0A378AKQ9"/>
<accession>A0A378AKQ9</accession>
<evidence type="ECO:0000313" key="2">
    <source>
        <dbReference type="EMBL" id="STV10102.1"/>
    </source>
</evidence>
<keyword evidence="1" id="KW-0472">Membrane</keyword>
<reference evidence="2 3" key="1">
    <citation type="submission" date="2018-06" db="EMBL/GenBank/DDBJ databases">
        <authorList>
            <consortium name="Pathogen Informatics"/>
            <person name="Doyle S."/>
        </authorList>
    </citation>
    <scope>NUCLEOTIDE SEQUENCE [LARGE SCALE GENOMIC DNA]</scope>
    <source>
        <strain evidence="2 3">NCTC9504</strain>
    </source>
</reference>
<dbReference type="Proteomes" id="UP000254020">
    <property type="component" value="Unassembled WGS sequence"/>
</dbReference>
<feature type="transmembrane region" description="Helical" evidence="1">
    <location>
        <begin position="325"/>
        <end position="343"/>
    </location>
</feature>
<dbReference type="InterPro" id="IPR010364">
    <property type="entry name" value="Uncharacterised_IM_CreD"/>
</dbReference>
<feature type="transmembrane region" description="Helical" evidence="1">
    <location>
        <begin position="379"/>
        <end position="396"/>
    </location>
</feature>
<feature type="transmembrane region" description="Helical" evidence="1">
    <location>
        <begin position="7"/>
        <end position="26"/>
    </location>
</feature>
<organism evidence="2 3">
    <name type="scientific">Klebsiella pneumoniae subsp. pneumoniae</name>
    <dbReference type="NCBI Taxonomy" id="72407"/>
    <lineage>
        <taxon>Bacteria</taxon>
        <taxon>Pseudomonadati</taxon>
        <taxon>Pseudomonadota</taxon>
        <taxon>Gammaproteobacteria</taxon>
        <taxon>Enterobacterales</taxon>
        <taxon>Enterobacteriaceae</taxon>
        <taxon>Klebsiella/Raoultella group</taxon>
        <taxon>Klebsiella</taxon>
        <taxon>Klebsiella pneumoniae complex</taxon>
    </lineage>
</organism>
<dbReference type="EMBL" id="UGMA01000005">
    <property type="protein sequence ID" value="STV10102.1"/>
    <property type="molecule type" value="Genomic_DNA"/>
</dbReference>
<proteinExistence type="predicted"/>
<keyword evidence="1" id="KW-0812">Transmembrane</keyword>
<name>A0A378AKQ9_KLEPN</name>
<feature type="transmembrane region" description="Helical" evidence="1">
    <location>
        <begin position="349"/>
        <end position="367"/>
    </location>
</feature>
<feature type="transmembrane region" description="Helical" evidence="1">
    <location>
        <begin position="402"/>
        <end position="420"/>
    </location>
</feature>
<dbReference type="RefSeq" id="WP_004214415.1">
    <property type="nucleotide sequence ID" value="NZ_BRSL01000024.1"/>
</dbReference>
<dbReference type="PANTHER" id="PTHR30092">
    <property type="entry name" value="INNER MEMBRANE PROTEIN CRED"/>
    <property type="match status" value="1"/>
</dbReference>
<protein>
    <submittedName>
        <fullName evidence="2">Inner membrane protein CreD</fullName>
    </submittedName>
</protein>
<dbReference type="PIRSF" id="PIRSF004548">
    <property type="entry name" value="CreD"/>
    <property type="match status" value="1"/>
</dbReference>
<dbReference type="NCBIfam" id="NF008712">
    <property type="entry name" value="PRK11715.1-1"/>
    <property type="match status" value="1"/>
</dbReference>
<dbReference type="PANTHER" id="PTHR30092:SF0">
    <property type="entry name" value="INNER MEMBRANE PROTEIN CRED"/>
    <property type="match status" value="1"/>
</dbReference>
<evidence type="ECO:0000256" key="1">
    <source>
        <dbReference type="SAM" id="Phobius"/>
    </source>
</evidence>
<dbReference type="Pfam" id="PF06123">
    <property type="entry name" value="CreD"/>
    <property type="match status" value="1"/>
</dbReference>
<sequence length="452" mass="50031">MLKSPLFWKITTLIGCIVLLSLPLMMVRELINERADYRSEVVDAIEQSTSGSQKLAGPLIAIPITETLTRMENQKEVNYQRNWVYYWLPESLAVTGKQTVESRRVGIYSGQVWHNALQIKASFDPLRLAALRKTNIVLGQPRLVVSVGDARGIGAIHAPEVNGNVLSVEPGLGISGDGAGIHMPMPALAEDNKPLEIAFSLDLNGTGEFSLVPLGRNSELQLTSNWPHPGFLGSFLPTQREVSAAGYRAHWQSSWFANDMGSYFKDDMEIPWSRLPAFSADVMSLADQYQLTDRATKYAILLIGLTFMAFFVFESLTRRPLHPMQYLLVGLSLVLFYLVLLALSEHIGFTAAWLAASLSGAVMNGIYLQAVLRGWRNSLLFVAALLLLDGVMWFLLHSEDSALLLGTGVLALALSVLMFLTRRVDWYALSLPKGTVPPTPAADDDKLRLWKE</sequence>
<keyword evidence="1" id="KW-1133">Transmembrane helix</keyword>
<gene>
    <name evidence="2" type="primary">creD</name>
    <name evidence="2" type="ORF">NCTC9504_05560</name>
</gene>
<dbReference type="KEGG" id="kpy:KPNIH31_04250"/>
<feature type="transmembrane region" description="Helical" evidence="1">
    <location>
        <begin position="295"/>
        <end position="313"/>
    </location>
</feature>